<evidence type="ECO:0000256" key="1">
    <source>
        <dbReference type="ARBA" id="ARBA00001954"/>
    </source>
</evidence>
<evidence type="ECO:0000256" key="6">
    <source>
        <dbReference type="ARBA" id="ARBA00022832"/>
    </source>
</evidence>
<keyword evidence="5 13" id="KW-0812">Transmembrane</keyword>
<feature type="domain" description="Fatty acid desaturase" evidence="14">
    <location>
        <begin position="40"/>
        <end position="260"/>
    </location>
</feature>
<dbReference type="CDD" id="cd03505">
    <property type="entry name" value="Delta9-FADS-like"/>
    <property type="match status" value="1"/>
</dbReference>
<dbReference type="RefSeq" id="WP_058184079.1">
    <property type="nucleotide sequence ID" value="NZ_LMTZ01000112.1"/>
</dbReference>
<dbReference type="PANTHER" id="PTHR11351">
    <property type="entry name" value="ACYL-COA DESATURASE"/>
    <property type="match status" value="1"/>
</dbReference>
<dbReference type="GO" id="GO:0006633">
    <property type="term" value="P:fatty acid biosynthetic process"/>
    <property type="evidence" value="ECO:0007669"/>
    <property type="project" value="UniProtKB-KW"/>
</dbReference>
<comment type="subcellular location">
    <subcellularLocation>
        <location evidence="2">Membrane</location>
        <topology evidence="2">Multi-pass membrane protein</topology>
    </subcellularLocation>
</comment>
<dbReference type="EMBL" id="LMTZ01000112">
    <property type="protein sequence ID" value="KST65122.1"/>
    <property type="molecule type" value="Genomic_DNA"/>
</dbReference>
<evidence type="ECO:0000313" key="15">
    <source>
        <dbReference type="EMBL" id="KST62785.1"/>
    </source>
</evidence>
<dbReference type="AlphaFoldDB" id="A0A0V7ZL51"/>
<protein>
    <submittedName>
        <fullName evidence="16">Delta-9 desaturase</fullName>
    </submittedName>
</protein>
<keyword evidence="8" id="KW-0560">Oxidoreductase</keyword>
<dbReference type="OrthoDB" id="19906at2"/>
<sequence>MNTKLAIASSGSNYAAINRVNVAFFATFHLLALLAPWFFSWSALGLTLFLHWLLGSIGICLGYHRLLSHRSFQVPKWLEYIIATLGALSLQGGPIFWVGGHRQHHAHTEDLDKDPYSAKRGFWWSHMQWILSPRPEFFDYQIYKNYAPDLARQGFYRWLNRYFLFLQIPLGLLLYVLGGWSFVVYGIFVRSVLLWHSTWLVNSATHMWGYRTFNHDDNARNCWWVSVVTYGEGWHNNHHTFPHLAKSGLRWWEIDMTWWAIGLLKTLGLAKKVALPDPSKMPNI</sequence>
<evidence type="ECO:0000256" key="8">
    <source>
        <dbReference type="ARBA" id="ARBA00023002"/>
    </source>
</evidence>
<dbReference type="PRINTS" id="PR00075">
    <property type="entry name" value="FACDDSATRASE"/>
</dbReference>
<keyword evidence="9" id="KW-0408">Iron</keyword>
<dbReference type="GO" id="GO:0016020">
    <property type="term" value="C:membrane"/>
    <property type="evidence" value="ECO:0007669"/>
    <property type="project" value="UniProtKB-SubCell"/>
</dbReference>
<reference evidence="16 17" key="1">
    <citation type="journal article" date="2015" name="Genome Announc.">
        <title>Draft Genome of the Euendolithic (true boring) Cyanobacterium Mastigocoleus testarum strain BC008.</title>
        <authorList>
            <person name="Guida B.S."/>
            <person name="Garcia-Pichel F."/>
        </authorList>
    </citation>
    <scope>NUCLEOTIDE SEQUENCE [LARGE SCALE GENOMIC DNA]</scope>
    <source>
        <strain evidence="16 17">BC008</strain>
    </source>
</reference>
<gene>
    <name evidence="15" type="ORF">BC008_10680</name>
    <name evidence="16" type="ORF">BC008_20190</name>
</gene>
<dbReference type="Pfam" id="PF00487">
    <property type="entry name" value="FA_desaturase"/>
    <property type="match status" value="1"/>
</dbReference>
<keyword evidence="12" id="KW-0275">Fatty acid biosynthesis</keyword>
<evidence type="ECO:0000313" key="16">
    <source>
        <dbReference type="EMBL" id="KST65122.1"/>
    </source>
</evidence>
<dbReference type="PANTHER" id="PTHR11351:SF31">
    <property type="entry name" value="DESATURASE 1, ISOFORM A-RELATED"/>
    <property type="match status" value="1"/>
</dbReference>
<name>A0A0V7ZL51_9CYAN</name>
<evidence type="ECO:0000256" key="9">
    <source>
        <dbReference type="ARBA" id="ARBA00023004"/>
    </source>
</evidence>
<dbReference type="GO" id="GO:0016717">
    <property type="term" value="F:oxidoreductase activity, acting on paired donors, with oxidation of a pair of donors resulting in the reduction of molecular oxygen to two molecules of water"/>
    <property type="evidence" value="ECO:0007669"/>
    <property type="project" value="InterPro"/>
</dbReference>
<dbReference type="InterPro" id="IPR015876">
    <property type="entry name" value="Acyl-CoA_DS"/>
</dbReference>
<keyword evidence="17" id="KW-1185">Reference proteome</keyword>
<keyword evidence="7 13" id="KW-1133">Transmembrane helix</keyword>
<evidence type="ECO:0000256" key="2">
    <source>
        <dbReference type="ARBA" id="ARBA00004141"/>
    </source>
</evidence>
<dbReference type="Proteomes" id="UP000053372">
    <property type="component" value="Unassembled WGS sequence"/>
</dbReference>
<keyword evidence="11 13" id="KW-0472">Membrane</keyword>
<feature type="transmembrane region" description="Helical" evidence="13">
    <location>
        <begin position="162"/>
        <end position="188"/>
    </location>
</feature>
<evidence type="ECO:0000256" key="3">
    <source>
        <dbReference type="ARBA" id="ARBA00008749"/>
    </source>
</evidence>
<evidence type="ECO:0000256" key="7">
    <source>
        <dbReference type="ARBA" id="ARBA00022989"/>
    </source>
</evidence>
<keyword evidence="4" id="KW-0444">Lipid biosynthesis</keyword>
<organism evidence="16 17">
    <name type="scientific">Mastigocoleus testarum BC008</name>
    <dbReference type="NCBI Taxonomy" id="371196"/>
    <lineage>
        <taxon>Bacteria</taxon>
        <taxon>Bacillati</taxon>
        <taxon>Cyanobacteriota</taxon>
        <taxon>Cyanophyceae</taxon>
        <taxon>Nostocales</taxon>
        <taxon>Hapalosiphonaceae</taxon>
        <taxon>Mastigocoleus</taxon>
    </lineage>
</organism>
<comment type="cofactor">
    <cofactor evidence="1">
        <name>Fe(2+)</name>
        <dbReference type="ChEBI" id="CHEBI:29033"/>
    </cofactor>
</comment>
<evidence type="ECO:0000256" key="4">
    <source>
        <dbReference type="ARBA" id="ARBA00022516"/>
    </source>
</evidence>
<dbReference type="InterPro" id="IPR005804">
    <property type="entry name" value="FA_desaturase_dom"/>
</dbReference>
<keyword evidence="6" id="KW-0276">Fatty acid metabolism</keyword>
<evidence type="ECO:0000256" key="5">
    <source>
        <dbReference type="ARBA" id="ARBA00022692"/>
    </source>
</evidence>
<dbReference type="EMBL" id="LMTZ01000150">
    <property type="protein sequence ID" value="KST62785.1"/>
    <property type="molecule type" value="Genomic_DNA"/>
</dbReference>
<comment type="similarity">
    <text evidence="3">Belongs to the fatty acid desaturase type 2 family.</text>
</comment>
<evidence type="ECO:0000256" key="10">
    <source>
        <dbReference type="ARBA" id="ARBA00023098"/>
    </source>
</evidence>
<accession>A0A0V7ZL51</accession>
<evidence type="ECO:0000256" key="11">
    <source>
        <dbReference type="ARBA" id="ARBA00023136"/>
    </source>
</evidence>
<evidence type="ECO:0000256" key="13">
    <source>
        <dbReference type="SAM" id="Phobius"/>
    </source>
</evidence>
<feature type="transmembrane region" description="Helical" evidence="13">
    <location>
        <begin position="20"/>
        <end position="39"/>
    </location>
</feature>
<keyword evidence="10" id="KW-0443">Lipid metabolism</keyword>
<comment type="caution">
    <text evidence="16">The sequence shown here is derived from an EMBL/GenBank/DDBJ whole genome shotgun (WGS) entry which is preliminary data.</text>
</comment>
<evidence type="ECO:0000259" key="14">
    <source>
        <dbReference type="Pfam" id="PF00487"/>
    </source>
</evidence>
<evidence type="ECO:0000256" key="12">
    <source>
        <dbReference type="ARBA" id="ARBA00023160"/>
    </source>
</evidence>
<proteinExistence type="inferred from homology"/>
<feature type="transmembrane region" description="Helical" evidence="13">
    <location>
        <begin position="45"/>
        <end position="66"/>
    </location>
</feature>
<evidence type="ECO:0000313" key="17">
    <source>
        <dbReference type="Proteomes" id="UP000053372"/>
    </source>
</evidence>